<dbReference type="Proteomes" id="UP000308652">
    <property type="component" value="Unassembled WGS sequence"/>
</dbReference>
<gene>
    <name evidence="1" type="ORF">BDQ12DRAFT_678870</name>
</gene>
<dbReference type="STRING" id="68775.A0A5C3M8A6"/>
<keyword evidence="2" id="KW-1185">Reference proteome</keyword>
<proteinExistence type="predicted"/>
<name>A0A5C3M8A6_9AGAR</name>
<dbReference type="AlphaFoldDB" id="A0A5C3M8A6"/>
<dbReference type="OrthoDB" id="3258400at2759"/>
<protein>
    <submittedName>
        <fullName evidence="1">Uncharacterized protein</fullName>
    </submittedName>
</protein>
<reference evidence="1 2" key="1">
    <citation type="journal article" date="2019" name="Nat. Ecol. Evol.">
        <title>Megaphylogeny resolves global patterns of mushroom evolution.</title>
        <authorList>
            <person name="Varga T."/>
            <person name="Krizsan K."/>
            <person name="Foldi C."/>
            <person name="Dima B."/>
            <person name="Sanchez-Garcia M."/>
            <person name="Sanchez-Ramirez S."/>
            <person name="Szollosi G.J."/>
            <person name="Szarkandi J.G."/>
            <person name="Papp V."/>
            <person name="Albert L."/>
            <person name="Andreopoulos W."/>
            <person name="Angelini C."/>
            <person name="Antonin V."/>
            <person name="Barry K.W."/>
            <person name="Bougher N.L."/>
            <person name="Buchanan P."/>
            <person name="Buyck B."/>
            <person name="Bense V."/>
            <person name="Catcheside P."/>
            <person name="Chovatia M."/>
            <person name="Cooper J."/>
            <person name="Damon W."/>
            <person name="Desjardin D."/>
            <person name="Finy P."/>
            <person name="Geml J."/>
            <person name="Haridas S."/>
            <person name="Hughes K."/>
            <person name="Justo A."/>
            <person name="Karasinski D."/>
            <person name="Kautmanova I."/>
            <person name="Kiss B."/>
            <person name="Kocsube S."/>
            <person name="Kotiranta H."/>
            <person name="LaButti K.M."/>
            <person name="Lechner B.E."/>
            <person name="Liimatainen K."/>
            <person name="Lipzen A."/>
            <person name="Lukacs Z."/>
            <person name="Mihaltcheva S."/>
            <person name="Morgado L.N."/>
            <person name="Niskanen T."/>
            <person name="Noordeloos M.E."/>
            <person name="Ohm R.A."/>
            <person name="Ortiz-Santana B."/>
            <person name="Ovrebo C."/>
            <person name="Racz N."/>
            <person name="Riley R."/>
            <person name="Savchenko A."/>
            <person name="Shiryaev A."/>
            <person name="Soop K."/>
            <person name="Spirin V."/>
            <person name="Szebenyi C."/>
            <person name="Tomsovsky M."/>
            <person name="Tulloss R.E."/>
            <person name="Uehling J."/>
            <person name="Grigoriev I.V."/>
            <person name="Vagvolgyi C."/>
            <person name="Papp T."/>
            <person name="Martin F.M."/>
            <person name="Miettinen O."/>
            <person name="Hibbett D.S."/>
            <person name="Nagy L.G."/>
        </authorList>
    </citation>
    <scope>NUCLEOTIDE SEQUENCE [LARGE SCALE GENOMIC DNA]</scope>
    <source>
        <strain evidence="1 2">CBS 166.37</strain>
    </source>
</reference>
<dbReference type="EMBL" id="ML213595">
    <property type="protein sequence ID" value="TFK41087.1"/>
    <property type="molecule type" value="Genomic_DNA"/>
</dbReference>
<evidence type="ECO:0000313" key="1">
    <source>
        <dbReference type="EMBL" id="TFK41087.1"/>
    </source>
</evidence>
<accession>A0A5C3M8A6</accession>
<evidence type="ECO:0000313" key="2">
    <source>
        <dbReference type="Proteomes" id="UP000308652"/>
    </source>
</evidence>
<organism evidence="1 2">
    <name type="scientific">Crucibulum laeve</name>
    <dbReference type="NCBI Taxonomy" id="68775"/>
    <lineage>
        <taxon>Eukaryota</taxon>
        <taxon>Fungi</taxon>
        <taxon>Dikarya</taxon>
        <taxon>Basidiomycota</taxon>
        <taxon>Agaricomycotina</taxon>
        <taxon>Agaricomycetes</taxon>
        <taxon>Agaricomycetidae</taxon>
        <taxon>Agaricales</taxon>
        <taxon>Agaricineae</taxon>
        <taxon>Nidulariaceae</taxon>
        <taxon>Crucibulum</taxon>
    </lineage>
</organism>
<sequence>MLAPTTDALCLSFFAHKPPRPTAWIQYKPQSALMNGTFYSYNMDPLSSVPENWTASHGFSPLPPNNIISSPYSSEPMHRPPFPGLSALSDVLNSDLSLIYHSSPNDMYLTAIEMIPSTNHSDLSITGSISTENCPPVICPPQLPLYAPIPLLGRSSSLIPDLESCQSSVPHSRSTSYDGYTYKSGCPISSPVRGSPGSSSDIPYTDDQNLPLTFPTPSELLAELSEKSNHDHVPFDSRPDNARKARLRVVAEDLGFIPTDPSISTCSAMFASLNIGLPSDTITSHEKKRHYLECLEQYVTYLHQQLGLVGAIPHPFERIASYGGLDNRSVRTLLLHMEDVNRKLNLRTLYEEQRFLGLRDAVCIQNAPVGPVRFGDEHDDSNVSF</sequence>